<protein>
    <submittedName>
        <fullName evidence="1">Uncharacterized protein</fullName>
    </submittedName>
</protein>
<reference evidence="1" key="1">
    <citation type="submission" date="2014-11" db="EMBL/GenBank/DDBJ databases">
        <authorList>
            <person name="Amaro Gonzalez C."/>
        </authorList>
    </citation>
    <scope>NUCLEOTIDE SEQUENCE</scope>
</reference>
<accession>A0A0E9TF54</accession>
<organism evidence="1">
    <name type="scientific">Anguilla anguilla</name>
    <name type="common">European freshwater eel</name>
    <name type="synonym">Muraena anguilla</name>
    <dbReference type="NCBI Taxonomy" id="7936"/>
    <lineage>
        <taxon>Eukaryota</taxon>
        <taxon>Metazoa</taxon>
        <taxon>Chordata</taxon>
        <taxon>Craniata</taxon>
        <taxon>Vertebrata</taxon>
        <taxon>Euteleostomi</taxon>
        <taxon>Actinopterygii</taxon>
        <taxon>Neopterygii</taxon>
        <taxon>Teleostei</taxon>
        <taxon>Anguilliformes</taxon>
        <taxon>Anguillidae</taxon>
        <taxon>Anguilla</taxon>
    </lineage>
</organism>
<evidence type="ECO:0000313" key="1">
    <source>
        <dbReference type="EMBL" id="JAH51343.1"/>
    </source>
</evidence>
<sequence length="22" mass="2620">MMDMFPCYTRRLGCWPATPKSK</sequence>
<reference evidence="1" key="2">
    <citation type="journal article" date="2015" name="Fish Shellfish Immunol.">
        <title>Early steps in the European eel (Anguilla anguilla)-Vibrio vulnificus interaction in the gills: Role of the RtxA13 toxin.</title>
        <authorList>
            <person name="Callol A."/>
            <person name="Pajuelo D."/>
            <person name="Ebbesson L."/>
            <person name="Teles M."/>
            <person name="MacKenzie S."/>
            <person name="Amaro C."/>
        </authorList>
    </citation>
    <scope>NUCLEOTIDE SEQUENCE</scope>
</reference>
<proteinExistence type="predicted"/>
<dbReference type="EMBL" id="GBXM01057234">
    <property type="protein sequence ID" value="JAH51343.1"/>
    <property type="molecule type" value="Transcribed_RNA"/>
</dbReference>
<name>A0A0E9TF54_ANGAN</name>
<dbReference type="AlphaFoldDB" id="A0A0E9TF54"/>